<dbReference type="AlphaFoldDB" id="A0A5N5WIY3"/>
<evidence type="ECO:0008006" key="3">
    <source>
        <dbReference type="Google" id="ProtNLM"/>
    </source>
</evidence>
<dbReference type="SUPFAM" id="SSF51556">
    <property type="entry name" value="Metallo-dependent hydrolases"/>
    <property type="match status" value="1"/>
</dbReference>
<dbReference type="InterPro" id="IPR032466">
    <property type="entry name" value="Metal_Hydrolase"/>
</dbReference>
<name>A0A5N5WIY3_9EURO</name>
<proteinExistence type="predicted"/>
<dbReference type="EMBL" id="ML732446">
    <property type="protein sequence ID" value="KAB8067775.1"/>
    <property type="molecule type" value="Genomic_DNA"/>
</dbReference>
<evidence type="ECO:0000313" key="1">
    <source>
        <dbReference type="EMBL" id="KAB8067775.1"/>
    </source>
</evidence>
<accession>A0A5N5WIY3</accession>
<dbReference type="Proteomes" id="UP000326565">
    <property type="component" value="Unassembled WGS sequence"/>
</dbReference>
<dbReference type="OrthoDB" id="194468at2759"/>
<organism evidence="1 2">
    <name type="scientific">Aspergillus leporis</name>
    <dbReference type="NCBI Taxonomy" id="41062"/>
    <lineage>
        <taxon>Eukaryota</taxon>
        <taxon>Fungi</taxon>
        <taxon>Dikarya</taxon>
        <taxon>Ascomycota</taxon>
        <taxon>Pezizomycotina</taxon>
        <taxon>Eurotiomycetes</taxon>
        <taxon>Eurotiomycetidae</taxon>
        <taxon>Eurotiales</taxon>
        <taxon>Aspergillaceae</taxon>
        <taxon>Aspergillus</taxon>
        <taxon>Aspergillus subgen. Circumdati</taxon>
    </lineage>
</organism>
<sequence>MIDGEIEACATEEPYDKADCGCAHGNTPPLLWEPATLVDAMDAVIHRGGHIGTHAYGDRAVRNLLDVYERLLKRYPHLPQGTLVMEHGGLAIAEQRARAVALGIHVTIRHPLLHYFAGIQEVYRGI</sequence>
<gene>
    <name evidence="1" type="ORF">BDV29DRAFT_185581</name>
</gene>
<protein>
    <recommendedName>
        <fullName evidence="3">Amidohydrolase 3 domain-containing protein</fullName>
    </recommendedName>
</protein>
<keyword evidence="2" id="KW-1185">Reference proteome</keyword>
<evidence type="ECO:0000313" key="2">
    <source>
        <dbReference type="Proteomes" id="UP000326565"/>
    </source>
</evidence>
<reference evidence="1 2" key="1">
    <citation type="submission" date="2019-04" db="EMBL/GenBank/DDBJ databases">
        <title>Friends and foes A comparative genomics study of 23 Aspergillus species from section Flavi.</title>
        <authorList>
            <consortium name="DOE Joint Genome Institute"/>
            <person name="Kjaerbolling I."/>
            <person name="Vesth T."/>
            <person name="Frisvad J.C."/>
            <person name="Nybo J.L."/>
            <person name="Theobald S."/>
            <person name="Kildgaard S."/>
            <person name="Isbrandt T."/>
            <person name="Kuo A."/>
            <person name="Sato A."/>
            <person name="Lyhne E.K."/>
            <person name="Kogle M.E."/>
            <person name="Wiebenga A."/>
            <person name="Kun R.S."/>
            <person name="Lubbers R.J."/>
            <person name="Makela M.R."/>
            <person name="Barry K."/>
            <person name="Chovatia M."/>
            <person name="Clum A."/>
            <person name="Daum C."/>
            <person name="Haridas S."/>
            <person name="He G."/>
            <person name="LaButti K."/>
            <person name="Lipzen A."/>
            <person name="Mondo S."/>
            <person name="Riley R."/>
            <person name="Salamov A."/>
            <person name="Simmons B.A."/>
            <person name="Magnuson J.K."/>
            <person name="Henrissat B."/>
            <person name="Mortensen U.H."/>
            <person name="Larsen T.O."/>
            <person name="Devries R.P."/>
            <person name="Grigoriev I.V."/>
            <person name="Machida M."/>
            <person name="Baker S.E."/>
            <person name="Andersen M.R."/>
        </authorList>
    </citation>
    <scope>NUCLEOTIDE SEQUENCE [LARGE SCALE GENOMIC DNA]</scope>
    <source>
        <strain evidence="1 2">CBS 151.66</strain>
    </source>
</reference>
<dbReference type="Gene3D" id="3.20.20.140">
    <property type="entry name" value="Metal-dependent hydrolases"/>
    <property type="match status" value="1"/>
</dbReference>